<dbReference type="InterPro" id="IPR051553">
    <property type="entry name" value="Ran_GTPase-activating"/>
</dbReference>
<dbReference type="STRING" id="230819.A0A5C3KAP2"/>
<dbReference type="SUPFAM" id="SSF50985">
    <property type="entry name" value="RCC1/BLIP-II"/>
    <property type="match status" value="1"/>
</dbReference>
<proteinExistence type="predicted"/>
<feature type="repeat" description="RCC1" evidence="1">
    <location>
        <begin position="142"/>
        <end position="203"/>
    </location>
</feature>
<dbReference type="AlphaFoldDB" id="A0A5C3KAP2"/>
<dbReference type="Proteomes" id="UP000307440">
    <property type="component" value="Unassembled WGS sequence"/>
</dbReference>
<keyword evidence="3" id="KW-1185">Reference proteome</keyword>
<dbReference type="PROSITE" id="PS00626">
    <property type="entry name" value="RCC1_2"/>
    <property type="match status" value="1"/>
</dbReference>
<organism evidence="2 3">
    <name type="scientific">Coprinopsis marcescibilis</name>
    <name type="common">Agaric fungus</name>
    <name type="synonym">Psathyrella marcescibilis</name>
    <dbReference type="NCBI Taxonomy" id="230819"/>
    <lineage>
        <taxon>Eukaryota</taxon>
        <taxon>Fungi</taxon>
        <taxon>Dikarya</taxon>
        <taxon>Basidiomycota</taxon>
        <taxon>Agaricomycotina</taxon>
        <taxon>Agaricomycetes</taxon>
        <taxon>Agaricomycetidae</taxon>
        <taxon>Agaricales</taxon>
        <taxon>Agaricineae</taxon>
        <taxon>Psathyrellaceae</taxon>
        <taxon>Coprinopsis</taxon>
    </lineage>
</organism>
<dbReference type="EMBL" id="ML210556">
    <property type="protein sequence ID" value="TFK17166.1"/>
    <property type="molecule type" value="Genomic_DNA"/>
</dbReference>
<dbReference type="InterPro" id="IPR009091">
    <property type="entry name" value="RCC1/BLIP-II"/>
</dbReference>
<name>A0A5C3KAP2_COPMA</name>
<dbReference type="Gene3D" id="2.130.10.30">
    <property type="entry name" value="Regulator of chromosome condensation 1/beta-lactamase-inhibitor protein II"/>
    <property type="match status" value="1"/>
</dbReference>
<evidence type="ECO:0000313" key="3">
    <source>
        <dbReference type="Proteomes" id="UP000307440"/>
    </source>
</evidence>
<evidence type="ECO:0000256" key="1">
    <source>
        <dbReference type="PROSITE-ProRule" id="PRU00235"/>
    </source>
</evidence>
<dbReference type="PANTHER" id="PTHR45982">
    <property type="entry name" value="REGULATOR OF CHROMOSOME CONDENSATION"/>
    <property type="match status" value="1"/>
</dbReference>
<gene>
    <name evidence="2" type="ORF">FA15DRAFT_761171</name>
</gene>
<dbReference type="OrthoDB" id="61110at2759"/>
<dbReference type="GO" id="GO:0005737">
    <property type="term" value="C:cytoplasm"/>
    <property type="evidence" value="ECO:0007669"/>
    <property type="project" value="TreeGrafter"/>
</dbReference>
<protein>
    <submittedName>
        <fullName evidence="2">RCC1/BLIP-II</fullName>
    </submittedName>
</protein>
<sequence>MKSLIAAVAALHFMPAQRWHASQIINPDGHPRSANSTAKAIEISNSIRKAIGLQLVEMVPGTKAGVGIVTVTSGGLNTYLLDKAGLVTRDQRRSETKKDPSDNEPDLRANYYAVIKGLIDDEFRAARLAAGDNFGAALGEKGELKVWGTFRDDEGKASFSSDVKTQLLHTFVSVLGRTTARPQYDPISSITGGENHLVALTMRSEVYSWGIGGSGQLGLRVLVRHKQDALVPQRVHEAGEVWAWGMNSVGQLGIGERDDGVSQPTRLPVLSPANMGGDRVVQLGIPEEHEGFAGKGTRGAECVAEPVLVPLPAAVEGDPVVRISCGPQYNMAVTKEGVLLSWGVGLQGELGLAGNAESAVTPQVVVRKEGSWAVEQVSYGWQHVIGLFRKREDDES</sequence>
<reference evidence="2 3" key="1">
    <citation type="journal article" date="2019" name="Nat. Ecol. Evol.">
        <title>Megaphylogeny resolves global patterns of mushroom evolution.</title>
        <authorList>
            <person name="Varga T."/>
            <person name="Krizsan K."/>
            <person name="Foldi C."/>
            <person name="Dima B."/>
            <person name="Sanchez-Garcia M."/>
            <person name="Sanchez-Ramirez S."/>
            <person name="Szollosi G.J."/>
            <person name="Szarkandi J.G."/>
            <person name="Papp V."/>
            <person name="Albert L."/>
            <person name="Andreopoulos W."/>
            <person name="Angelini C."/>
            <person name="Antonin V."/>
            <person name="Barry K.W."/>
            <person name="Bougher N.L."/>
            <person name="Buchanan P."/>
            <person name="Buyck B."/>
            <person name="Bense V."/>
            <person name="Catcheside P."/>
            <person name="Chovatia M."/>
            <person name="Cooper J."/>
            <person name="Damon W."/>
            <person name="Desjardin D."/>
            <person name="Finy P."/>
            <person name="Geml J."/>
            <person name="Haridas S."/>
            <person name="Hughes K."/>
            <person name="Justo A."/>
            <person name="Karasinski D."/>
            <person name="Kautmanova I."/>
            <person name="Kiss B."/>
            <person name="Kocsube S."/>
            <person name="Kotiranta H."/>
            <person name="LaButti K.M."/>
            <person name="Lechner B.E."/>
            <person name="Liimatainen K."/>
            <person name="Lipzen A."/>
            <person name="Lukacs Z."/>
            <person name="Mihaltcheva S."/>
            <person name="Morgado L.N."/>
            <person name="Niskanen T."/>
            <person name="Noordeloos M.E."/>
            <person name="Ohm R.A."/>
            <person name="Ortiz-Santana B."/>
            <person name="Ovrebo C."/>
            <person name="Racz N."/>
            <person name="Riley R."/>
            <person name="Savchenko A."/>
            <person name="Shiryaev A."/>
            <person name="Soop K."/>
            <person name="Spirin V."/>
            <person name="Szebenyi C."/>
            <person name="Tomsovsky M."/>
            <person name="Tulloss R.E."/>
            <person name="Uehling J."/>
            <person name="Grigoriev I.V."/>
            <person name="Vagvolgyi C."/>
            <person name="Papp T."/>
            <person name="Martin F.M."/>
            <person name="Miettinen O."/>
            <person name="Hibbett D.S."/>
            <person name="Nagy L.G."/>
        </authorList>
    </citation>
    <scope>NUCLEOTIDE SEQUENCE [LARGE SCALE GENOMIC DNA]</scope>
    <source>
        <strain evidence="2 3">CBS 121175</strain>
    </source>
</reference>
<dbReference type="GO" id="GO:0005085">
    <property type="term" value="F:guanyl-nucleotide exchange factor activity"/>
    <property type="evidence" value="ECO:0007669"/>
    <property type="project" value="TreeGrafter"/>
</dbReference>
<feature type="repeat" description="RCC1" evidence="1">
    <location>
        <begin position="239"/>
        <end position="336"/>
    </location>
</feature>
<evidence type="ECO:0000313" key="2">
    <source>
        <dbReference type="EMBL" id="TFK17166.1"/>
    </source>
</evidence>
<dbReference type="Pfam" id="PF00415">
    <property type="entry name" value="RCC1"/>
    <property type="match status" value="2"/>
</dbReference>
<dbReference type="PANTHER" id="PTHR45982:SF1">
    <property type="entry name" value="REGULATOR OF CHROMOSOME CONDENSATION"/>
    <property type="match status" value="1"/>
</dbReference>
<dbReference type="InterPro" id="IPR000408">
    <property type="entry name" value="Reg_chr_condens"/>
</dbReference>
<dbReference type="PRINTS" id="PR00633">
    <property type="entry name" value="RCCNDNSATION"/>
</dbReference>
<feature type="repeat" description="RCC1" evidence="1">
    <location>
        <begin position="337"/>
        <end position="390"/>
    </location>
</feature>
<accession>A0A5C3KAP2</accession>
<dbReference type="PROSITE" id="PS50012">
    <property type="entry name" value="RCC1_3"/>
    <property type="match status" value="3"/>
</dbReference>